<feature type="domain" description="Mce/MlaD" evidence="1">
    <location>
        <begin position="19"/>
        <end position="94"/>
    </location>
</feature>
<accession>A0A8E2B7L9</accession>
<dbReference type="AlphaFoldDB" id="A0A8E2B7L9"/>
<evidence type="ECO:0000259" key="1">
    <source>
        <dbReference type="Pfam" id="PF02470"/>
    </source>
</evidence>
<name>A0A8E2B7L9_9PSEU</name>
<evidence type="ECO:0000313" key="3">
    <source>
        <dbReference type="Proteomes" id="UP000550260"/>
    </source>
</evidence>
<organism evidence="2 3">
    <name type="scientific">Amycolatopsis echigonensis</name>
    <dbReference type="NCBI Taxonomy" id="2576905"/>
    <lineage>
        <taxon>Bacteria</taxon>
        <taxon>Bacillati</taxon>
        <taxon>Actinomycetota</taxon>
        <taxon>Actinomycetes</taxon>
        <taxon>Pseudonocardiales</taxon>
        <taxon>Pseudonocardiaceae</taxon>
        <taxon>Amycolatopsis</taxon>
    </lineage>
</organism>
<reference evidence="2 3" key="1">
    <citation type="submission" date="2020-08" db="EMBL/GenBank/DDBJ databases">
        <title>Amycolatopsis echigonensis JCM 21831.</title>
        <authorList>
            <person name="Tedsree N."/>
            <person name="Kuncharoen N."/>
            <person name="Likhitwitayawuid K."/>
            <person name="Tanasupawat S."/>
        </authorList>
    </citation>
    <scope>NUCLEOTIDE SEQUENCE [LARGE SCALE GENOMIC DNA]</scope>
    <source>
        <strain evidence="2 3">JCM 21831</strain>
    </source>
</reference>
<comment type="caution">
    <text evidence="2">The sequence shown here is derived from an EMBL/GenBank/DDBJ whole genome shotgun (WGS) entry which is preliminary data.</text>
</comment>
<dbReference type="PANTHER" id="PTHR33371">
    <property type="entry name" value="INTERMEMBRANE PHOSPHOLIPID TRANSPORT SYSTEM BINDING PROTEIN MLAD-RELATED"/>
    <property type="match status" value="1"/>
</dbReference>
<dbReference type="GO" id="GO:0005548">
    <property type="term" value="F:phospholipid transporter activity"/>
    <property type="evidence" value="ECO:0007669"/>
    <property type="project" value="TreeGrafter"/>
</dbReference>
<gene>
    <name evidence="2" type="ORF">H5411_37955</name>
</gene>
<dbReference type="InterPro" id="IPR003399">
    <property type="entry name" value="Mce/MlaD"/>
</dbReference>
<protein>
    <submittedName>
        <fullName evidence="2">MCE family protein</fullName>
    </submittedName>
</protein>
<evidence type="ECO:0000313" key="2">
    <source>
        <dbReference type="EMBL" id="MBB2504914.1"/>
    </source>
</evidence>
<proteinExistence type="predicted"/>
<dbReference type="GO" id="GO:0005543">
    <property type="term" value="F:phospholipid binding"/>
    <property type="evidence" value="ECO:0007669"/>
    <property type="project" value="TreeGrafter"/>
</dbReference>
<dbReference type="Pfam" id="PF02470">
    <property type="entry name" value="MlaD"/>
    <property type="match status" value="1"/>
</dbReference>
<dbReference type="InterPro" id="IPR052336">
    <property type="entry name" value="MlaD_Phospholipid_Transporter"/>
</dbReference>
<dbReference type="Proteomes" id="UP000550260">
    <property type="component" value="Unassembled WGS sequence"/>
</dbReference>
<dbReference type="PANTHER" id="PTHR33371:SF4">
    <property type="entry name" value="INTERMEMBRANE PHOSPHOLIPID TRANSPORT SYSTEM BINDING PROTEIN MLAD"/>
    <property type="match status" value="1"/>
</dbReference>
<dbReference type="EMBL" id="JACJHR010000085">
    <property type="protein sequence ID" value="MBB2504914.1"/>
    <property type="molecule type" value="Genomic_DNA"/>
</dbReference>
<sequence>MVVAAAAATAFATVSTTDYKVSVVLASATNLHEGGSVQVRGFDAGTVESITPVDGQAKIVMDLDSDHAPLHDGAVVTVRWRSLVGERHLTITDGAPGNAEIPSGGMLKGNMPQPMELDQVLAALDAPTRESLKSLVNNLDQTVGGHEQDLNKTVKTAGPALQALGEVLKGLGTDGPAISGLVSQVEQMVSTLSAHDSDVTNIIDQLSKFSSDAVGQRQALKDALAKLPGTLDAANKTLGDVPAAAAKANPLLDDLKPATEKLPQVAANLKPVLTDLRPLVAQLRPTLSAAGQLLQNTPGLLDRAHAVLPGATSLVSDLGPAVDFLRPYTPELAGLLANWSSAMANYGGVGHYARVQAEVGASSVNINPGIPVPGFGVDQKPVPGSLVNQPWTDATGGGVK</sequence>